<proteinExistence type="predicted"/>
<accession>A0ABS5MQS2</accession>
<dbReference type="InterPro" id="IPR002560">
    <property type="entry name" value="Transposase_DDE"/>
</dbReference>
<organism evidence="2 3">
    <name type="scientific">Mammaliicoccus fleurettii</name>
    <dbReference type="NCBI Taxonomy" id="150056"/>
    <lineage>
        <taxon>Bacteria</taxon>
        <taxon>Bacillati</taxon>
        <taxon>Bacillota</taxon>
        <taxon>Bacilli</taxon>
        <taxon>Bacillales</taxon>
        <taxon>Staphylococcaceae</taxon>
        <taxon>Mammaliicoccus</taxon>
    </lineage>
</organism>
<dbReference type="Pfam" id="PF01610">
    <property type="entry name" value="DDE_Tnp_ISL3"/>
    <property type="match status" value="1"/>
</dbReference>
<gene>
    <name evidence="2" type="ORF">JJQ58_12420</name>
</gene>
<dbReference type="InterPro" id="IPR047951">
    <property type="entry name" value="Transpos_ISL3"/>
</dbReference>
<dbReference type="PANTHER" id="PTHR33498">
    <property type="entry name" value="TRANSPOSASE FOR INSERTION SEQUENCE ELEMENT IS1557"/>
    <property type="match status" value="1"/>
</dbReference>
<feature type="domain" description="Transposase IS204/IS1001/IS1096/IS1165 DDE" evidence="1">
    <location>
        <begin position="6"/>
        <end position="88"/>
    </location>
</feature>
<evidence type="ECO:0000313" key="3">
    <source>
        <dbReference type="Proteomes" id="UP000681586"/>
    </source>
</evidence>
<protein>
    <submittedName>
        <fullName evidence="2">Transposase</fullName>
    </submittedName>
</protein>
<dbReference type="Proteomes" id="UP000681586">
    <property type="component" value="Unassembled WGS sequence"/>
</dbReference>
<name>A0ABS5MQS2_9STAP</name>
<evidence type="ECO:0000259" key="1">
    <source>
        <dbReference type="Pfam" id="PF01610"/>
    </source>
</evidence>
<reference evidence="2 3" key="1">
    <citation type="submission" date="2021-05" db="EMBL/GenBank/DDBJ databases">
        <title>Staphylococcus fleurettii isolated from lake water in First Nation community in Manitoba, Canada.</title>
        <authorList>
            <person name="Bashar S."/>
            <person name="Murdock A."/>
            <person name="Patidar R."/>
            <person name="Golding G."/>
            <person name="Farenhorst A."/>
            <person name="Kumar A."/>
        </authorList>
    </citation>
    <scope>NUCLEOTIDE SEQUENCE [LARGE SCALE GENOMIC DNA]</scope>
    <source>
        <strain evidence="2 3">SF002</strain>
    </source>
</reference>
<evidence type="ECO:0000313" key="2">
    <source>
        <dbReference type="EMBL" id="MBS3698273.1"/>
    </source>
</evidence>
<comment type="caution">
    <text evidence="2">The sequence shown here is derived from an EMBL/GenBank/DDBJ whole genome shotgun (WGS) entry which is preliminary data.</text>
</comment>
<dbReference type="RefSeq" id="WP_203154251.1">
    <property type="nucleotide sequence ID" value="NZ_JAEPSA010000039.1"/>
</dbReference>
<dbReference type="PANTHER" id="PTHR33498:SF1">
    <property type="entry name" value="TRANSPOSASE FOR INSERTION SEQUENCE ELEMENT IS1557"/>
    <property type="match status" value="1"/>
</dbReference>
<dbReference type="EMBL" id="JAGXBM010000038">
    <property type="protein sequence ID" value="MBS3698273.1"/>
    <property type="molecule type" value="Genomic_DNA"/>
</dbReference>
<sequence>MKAGNIIEDGKQQSLIRYFHRYSKEARTAVKTISMNLYSPYISVVKAFFPNAKIVIDRFHIVQLLNNTINSMWIAVINEIKKSRPTDYRKLKNQ</sequence>
<keyword evidence="3" id="KW-1185">Reference proteome</keyword>